<evidence type="ECO:0000313" key="3">
    <source>
        <dbReference type="Proteomes" id="UP000191408"/>
    </source>
</evidence>
<dbReference type="Proteomes" id="UP000191408">
    <property type="component" value="Unassembled WGS sequence"/>
</dbReference>
<gene>
    <name evidence="2" type="ORF">PENPOL_c020G03619</name>
</gene>
<dbReference type="AlphaFoldDB" id="A0A1V6N8D5"/>
<reference evidence="3" key="1">
    <citation type="journal article" date="2017" name="Nat. Microbiol.">
        <title>Global analysis of biosynthetic gene clusters reveals vast potential of secondary metabolite production in Penicillium species.</title>
        <authorList>
            <person name="Nielsen J.C."/>
            <person name="Grijseels S."/>
            <person name="Prigent S."/>
            <person name="Ji B."/>
            <person name="Dainat J."/>
            <person name="Nielsen K.F."/>
            <person name="Frisvad J.C."/>
            <person name="Workman M."/>
            <person name="Nielsen J."/>
        </authorList>
    </citation>
    <scope>NUCLEOTIDE SEQUENCE [LARGE SCALE GENOMIC DNA]</scope>
    <source>
        <strain evidence="3">IBT 4502</strain>
    </source>
</reference>
<keyword evidence="1" id="KW-0732">Signal</keyword>
<protein>
    <submittedName>
        <fullName evidence="2">Uncharacterized protein</fullName>
    </submittedName>
</protein>
<name>A0A1V6N8D5_PENPO</name>
<evidence type="ECO:0000313" key="2">
    <source>
        <dbReference type="EMBL" id="OQD60847.1"/>
    </source>
</evidence>
<proteinExistence type="predicted"/>
<organism evidence="2 3">
    <name type="scientific">Penicillium polonicum</name>
    <dbReference type="NCBI Taxonomy" id="60169"/>
    <lineage>
        <taxon>Eukaryota</taxon>
        <taxon>Fungi</taxon>
        <taxon>Dikarya</taxon>
        <taxon>Ascomycota</taxon>
        <taxon>Pezizomycotina</taxon>
        <taxon>Eurotiomycetes</taxon>
        <taxon>Eurotiomycetidae</taxon>
        <taxon>Eurotiales</taxon>
        <taxon>Aspergillaceae</taxon>
        <taxon>Penicillium</taxon>
    </lineage>
</organism>
<comment type="caution">
    <text evidence="2">The sequence shown here is derived from an EMBL/GenBank/DDBJ whole genome shotgun (WGS) entry which is preliminary data.</text>
</comment>
<feature type="chain" id="PRO_5012280144" evidence="1">
    <location>
        <begin position="21"/>
        <end position="83"/>
    </location>
</feature>
<sequence length="83" mass="8996">MKFHIVVIAFVTAAAGLAYGGHNETGYIPRSYPGILPKSEVIDLISTTSGSEMFFDTEEIFTSDNDGDVKMEDVSAHMHNVDG</sequence>
<accession>A0A1V6N8D5</accession>
<evidence type="ECO:0000256" key="1">
    <source>
        <dbReference type="SAM" id="SignalP"/>
    </source>
</evidence>
<feature type="signal peptide" evidence="1">
    <location>
        <begin position="1"/>
        <end position="20"/>
    </location>
</feature>
<keyword evidence="3" id="KW-1185">Reference proteome</keyword>
<dbReference type="EMBL" id="MDYM01000020">
    <property type="protein sequence ID" value="OQD60847.1"/>
    <property type="molecule type" value="Genomic_DNA"/>
</dbReference>